<proteinExistence type="predicted"/>
<dbReference type="VEuPathDB" id="VectorBase:ASIC019143"/>
<dbReference type="SMART" id="SM01168">
    <property type="entry name" value="DUF1907"/>
    <property type="match status" value="1"/>
</dbReference>
<accession>A0A084WLJ3</accession>
<evidence type="ECO:0000313" key="8">
    <source>
        <dbReference type="EMBL" id="KFB51087.1"/>
    </source>
</evidence>
<gene>
    <name evidence="8" type="ORF">ZHAS_00019143</name>
</gene>
<dbReference type="VEuPathDB" id="VectorBase:ASIS005558"/>
<keyword evidence="5" id="KW-0862">Zinc</keyword>
<evidence type="ECO:0000256" key="2">
    <source>
        <dbReference type="ARBA" id="ARBA00011245"/>
    </source>
</evidence>
<dbReference type="EMBL" id="KE525350">
    <property type="protein sequence ID" value="KFB51087.1"/>
    <property type="molecule type" value="Genomic_DNA"/>
</dbReference>
<dbReference type="EnsemblMetazoa" id="ASIC019143-RA">
    <property type="protein sequence ID" value="ASIC019143-PA"/>
    <property type="gene ID" value="ASIC019143"/>
</dbReference>
<dbReference type="CDD" id="cd17298">
    <property type="entry name" value="DUF1907"/>
    <property type="match status" value="1"/>
</dbReference>
<dbReference type="EMBL" id="ATLV01024247">
    <property type="status" value="NOT_ANNOTATED_CDS"/>
    <property type="molecule type" value="Genomic_DNA"/>
</dbReference>
<dbReference type="GO" id="GO:0005634">
    <property type="term" value="C:nucleus"/>
    <property type="evidence" value="ECO:0007669"/>
    <property type="project" value="UniProtKB-SubCell"/>
</dbReference>
<keyword evidence="3" id="KW-0479">Metal-binding</keyword>
<evidence type="ECO:0000256" key="6">
    <source>
        <dbReference type="ARBA" id="ARBA00023242"/>
    </source>
</evidence>
<dbReference type="Proteomes" id="UP000030765">
    <property type="component" value="Unassembled WGS sequence"/>
</dbReference>
<dbReference type="GO" id="GO:0008270">
    <property type="term" value="F:zinc ion binding"/>
    <property type="evidence" value="ECO:0007669"/>
    <property type="project" value="TreeGrafter"/>
</dbReference>
<dbReference type="Pfam" id="PF08925">
    <property type="entry name" value="DUF1907"/>
    <property type="match status" value="1"/>
</dbReference>
<dbReference type="SUPFAM" id="SSF117856">
    <property type="entry name" value="AF0104/ALDC/Ptd012-like"/>
    <property type="match status" value="1"/>
</dbReference>
<dbReference type="GO" id="GO:0016788">
    <property type="term" value="F:hydrolase activity, acting on ester bonds"/>
    <property type="evidence" value="ECO:0007669"/>
    <property type="project" value="TreeGrafter"/>
</dbReference>
<keyword evidence="10" id="KW-1185">Reference proteome</keyword>
<name>A0A084WLJ3_ANOSI</name>
<protein>
    <submittedName>
        <fullName evidence="8">AGAP006729-PA-like protein</fullName>
    </submittedName>
</protein>
<evidence type="ECO:0000313" key="10">
    <source>
        <dbReference type="Proteomes" id="UP000030765"/>
    </source>
</evidence>
<dbReference type="STRING" id="74873.A0A084WLJ3"/>
<dbReference type="PANTHER" id="PTHR13204">
    <property type="entry name" value="PTD012 PROTEIN"/>
    <property type="match status" value="1"/>
</dbReference>
<keyword evidence="4" id="KW-0378">Hydrolase</keyword>
<dbReference type="InterPro" id="IPR015021">
    <property type="entry name" value="C11orf54_DUF1907"/>
</dbReference>
<dbReference type="AlphaFoldDB" id="A0A084WLJ3"/>
<reference evidence="8 10" key="1">
    <citation type="journal article" date="2014" name="BMC Genomics">
        <title>Genome sequence of Anopheles sinensis provides insight into genetics basis of mosquito competence for malaria parasites.</title>
        <authorList>
            <person name="Zhou D."/>
            <person name="Zhang D."/>
            <person name="Ding G."/>
            <person name="Shi L."/>
            <person name="Hou Q."/>
            <person name="Ye Y."/>
            <person name="Xu Y."/>
            <person name="Zhou H."/>
            <person name="Xiong C."/>
            <person name="Li S."/>
            <person name="Yu J."/>
            <person name="Hong S."/>
            <person name="Yu X."/>
            <person name="Zou P."/>
            <person name="Chen C."/>
            <person name="Chang X."/>
            <person name="Wang W."/>
            <person name="Lv Y."/>
            <person name="Sun Y."/>
            <person name="Ma L."/>
            <person name="Shen B."/>
            <person name="Zhu C."/>
        </authorList>
    </citation>
    <scope>NUCLEOTIDE SEQUENCE [LARGE SCALE GENOMIC DNA]</scope>
</reference>
<evidence type="ECO:0000256" key="1">
    <source>
        <dbReference type="ARBA" id="ARBA00004123"/>
    </source>
</evidence>
<organism evidence="9 10">
    <name type="scientific">Anopheles sinensis</name>
    <name type="common">Mosquito</name>
    <dbReference type="NCBI Taxonomy" id="74873"/>
    <lineage>
        <taxon>Eukaryota</taxon>
        <taxon>Metazoa</taxon>
        <taxon>Ecdysozoa</taxon>
        <taxon>Arthropoda</taxon>
        <taxon>Hexapoda</taxon>
        <taxon>Insecta</taxon>
        <taxon>Pterygota</taxon>
        <taxon>Neoptera</taxon>
        <taxon>Endopterygota</taxon>
        <taxon>Diptera</taxon>
        <taxon>Nematocera</taxon>
        <taxon>Culicoidea</taxon>
        <taxon>Culicidae</taxon>
        <taxon>Anophelinae</taxon>
        <taxon>Anopheles</taxon>
    </lineage>
</organism>
<evidence type="ECO:0000256" key="4">
    <source>
        <dbReference type="ARBA" id="ARBA00022801"/>
    </source>
</evidence>
<comment type="subcellular location">
    <subcellularLocation>
        <location evidence="1">Nucleus</location>
    </subcellularLocation>
</comment>
<evidence type="ECO:0000256" key="5">
    <source>
        <dbReference type="ARBA" id="ARBA00022833"/>
    </source>
</evidence>
<reference evidence="9" key="2">
    <citation type="submission" date="2020-05" db="UniProtKB">
        <authorList>
            <consortium name="EnsemblMetazoa"/>
        </authorList>
    </citation>
    <scope>IDENTIFICATION</scope>
</reference>
<dbReference type="PANTHER" id="PTHR13204:SF1">
    <property type="entry name" value="ESTER HYDROLASE C11ORF54"/>
    <property type="match status" value="1"/>
</dbReference>
<sequence>MASLDTQSLLFEEKALHTPSLGEIRDVLATGLKSSFATVNVEVVECPDLTKAPFHLAGRGLNGSPTLVEIGGPPYLLPNVDRSKLYDLVSVSQRALHDTKKEFIAIGAGAGPFPLVNSNCEGMFNLRYTPPGTVVSESHLAVISPTDRTVTVHKIPNTETRCALLGNILVAEGKPGQVLKVSCKRRTGKKDFIASIRTCLEGHYGERTVGLGGVFLLQTGKAKQHVMSPFSETPINTEEELNEWLNFYDMPAPLINVGTLVTTECDLDLRLQHFHSFSTHGHGGHYHIDTTPDIVEYEGYFIVGERIVRVDKPVNTHKFGRD</sequence>
<feature type="domain" description="DUF1907" evidence="7">
    <location>
        <begin position="27"/>
        <end position="310"/>
    </location>
</feature>
<evidence type="ECO:0000313" key="9">
    <source>
        <dbReference type="EnsemblMetazoa" id="ASIC019143-PA"/>
    </source>
</evidence>
<dbReference type="OrthoDB" id="5119241at2759"/>
<comment type="subunit">
    <text evidence="2">Monomer.</text>
</comment>
<evidence type="ECO:0000259" key="7">
    <source>
        <dbReference type="SMART" id="SM01168"/>
    </source>
</evidence>
<keyword evidence="6" id="KW-0539">Nucleus</keyword>
<evidence type="ECO:0000256" key="3">
    <source>
        <dbReference type="ARBA" id="ARBA00022723"/>
    </source>
</evidence>
<dbReference type="OMA" id="YHIMPDF"/>